<dbReference type="OrthoDB" id="7612169at2759"/>
<dbReference type="InterPro" id="IPR002919">
    <property type="entry name" value="TIL_dom"/>
</dbReference>
<evidence type="ECO:0000256" key="2">
    <source>
        <dbReference type="ARBA" id="ARBA00023157"/>
    </source>
</evidence>
<gene>
    <name evidence="5" type="ORF">RDWZM_006243</name>
</gene>
<dbReference type="Gene3D" id="2.10.25.10">
    <property type="entry name" value="Laminin"/>
    <property type="match status" value="1"/>
</dbReference>
<protein>
    <recommendedName>
        <fullName evidence="4">TIL domain-containing protein</fullName>
    </recommendedName>
</protein>
<dbReference type="CDD" id="cd19941">
    <property type="entry name" value="TIL"/>
    <property type="match status" value="1"/>
</dbReference>
<dbReference type="Proteomes" id="UP001142055">
    <property type="component" value="Chromosome 2"/>
</dbReference>
<sequence length="100" mass="10938">MKCYIACAVFFAALCLAYGSVVPVENECTGENEIYMSCGTACPTTCLNRMLIRPCILMCKQGCFCKEGFVRIGVDGAGGNGRCIEESKCDETIRDMTRHD</sequence>
<accession>A0A9Q0RN67</accession>
<dbReference type="Pfam" id="PF01826">
    <property type="entry name" value="TIL"/>
    <property type="match status" value="1"/>
</dbReference>
<dbReference type="EMBL" id="JAPWDV010000002">
    <property type="protein sequence ID" value="KAJ6220431.1"/>
    <property type="molecule type" value="Genomic_DNA"/>
</dbReference>
<proteinExistence type="predicted"/>
<keyword evidence="1" id="KW-0646">Protease inhibitor</keyword>
<dbReference type="PANTHER" id="PTHR23259:SF70">
    <property type="entry name" value="ACCESSORY GLAND PROTEIN ACP62F-RELATED"/>
    <property type="match status" value="1"/>
</dbReference>
<feature type="domain" description="TIL" evidence="4">
    <location>
        <begin position="30"/>
        <end position="89"/>
    </location>
</feature>
<dbReference type="SUPFAM" id="SSF57567">
    <property type="entry name" value="Serine protease inhibitors"/>
    <property type="match status" value="1"/>
</dbReference>
<dbReference type="InterPro" id="IPR036084">
    <property type="entry name" value="Ser_inhib-like_sf"/>
</dbReference>
<dbReference type="OMA" id="VENECTG"/>
<evidence type="ECO:0000259" key="4">
    <source>
        <dbReference type="Pfam" id="PF01826"/>
    </source>
</evidence>
<evidence type="ECO:0000313" key="5">
    <source>
        <dbReference type="EMBL" id="KAJ6220431.1"/>
    </source>
</evidence>
<feature type="chain" id="PRO_5040251362" description="TIL domain-containing protein" evidence="3">
    <location>
        <begin position="20"/>
        <end position="100"/>
    </location>
</feature>
<evidence type="ECO:0000256" key="1">
    <source>
        <dbReference type="ARBA" id="ARBA00022690"/>
    </source>
</evidence>
<dbReference type="PANTHER" id="PTHR23259">
    <property type="entry name" value="RIDDLE"/>
    <property type="match status" value="1"/>
</dbReference>
<dbReference type="GO" id="GO:0030414">
    <property type="term" value="F:peptidase inhibitor activity"/>
    <property type="evidence" value="ECO:0007669"/>
    <property type="project" value="UniProtKB-KW"/>
</dbReference>
<reference evidence="5" key="1">
    <citation type="submission" date="2022-12" db="EMBL/GenBank/DDBJ databases">
        <title>Genome assemblies of Blomia tropicalis.</title>
        <authorList>
            <person name="Cui Y."/>
        </authorList>
    </citation>
    <scope>NUCLEOTIDE SEQUENCE</scope>
    <source>
        <tissue evidence="5">Adult mites</tissue>
    </source>
</reference>
<feature type="signal peptide" evidence="3">
    <location>
        <begin position="1"/>
        <end position="19"/>
    </location>
</feature>
<dbReference type="InterPro" id="IPR051368">
    <property type="entry name" value="SerProtInhib-TIL_Domain"/>
</dbReference>
<keyword evidence="6" id="KW-1185">Reference proteome</keyword>
<dbReference type="AlphaFoldDB" id="A0A9Q0RN67"/>
<comment type="caution">
    <text evidence="5">The sequence shown here is derived from an EMBL/GenBank/DDBJ whole genome shotgun (WGS) entry which is preliminary data.</text>
</comment>
<evidence type="ECO:0000313" key="6">
    <source>
        <dbReference type="Proteomes" id="UP001142055"/>
    </source>
</evidence>
<organism evidence="5 6">
    <name type="scientific">Blomia tropicalis</name>
    <name type="common">Mite</name>
    <dbReference type="NCBI Taxonomy" id="40697"/>
    <lineage>
        <taxon>Eukaryota</taxon>
        <taxon>Metazoa</taxon>
        <taxon>Ecdysozoa</taxon>
        <taxon>Arthropoda</taxon>
        <taxon>Chelicerata</taxon>
        <taxon>Arachnida</taxon>
        <taxon>Acari</taxon>
        <taxon>Acariformes</taxon>
        <taxon>Sarcoptiformes</taxon>
        <taxon>Astigmata</taxon>
        <taxon>Glycyphagoidea</taxon>
        <taxon>Echimyopodidae</taxon>
        <taxon>Blomia</taxon>
    </lineage>
</organism>
<evidence type="ECO:0000256" key="3">
    <source>
        <dbReference type="SAM" id="SignalP"/>
    </source>
</evidence>
<keyword evidence="3" id="KW-0732">Signal</keyword>
<name>A0A9Q0RN67_BLOTA</name>
<keyword evidence="2" id="KW-1015">Disulfide bond</keyword>